<evidence type="ECO:0000256" key="1">
    <source>
        <dbReference type="ARBA" id="ARBA00004651"/>
    </source>
</evidence>
<dbReference type="PANTHER" id="PTHR24231">
    <property type="entry name" value="PURINOCEPTOR-RELATED G-PROTEIN COUPLED RECEPTOR"/>
    <property type="match status" value="1"/>
</dbReference>
<proteinExistence type="predicted"/>
<dbReference type="PRINTS" id="PR00237">
    <property type="entry name" value="GPCRRHODOPSN"/>
</dbReference>
<dbReference type="GO" id="GO:0005886">
    <property type="term" value="C:plasma membrane"/>
    <property type="evidence" value="ECO:0007669"/>
    <property type="project" value="UniProtKB-SubCell"/>
</dbReference>
<protein>
    <submittedName>
        <fullName evidence="11">Oxoglutarate (alpha-ketoglutarate) receptor 1a, tandem duplicate 2</fullName>
    </submittedName>
</protein>
<sequence>PNLLLMLYLCSSNHSNCTDLVQLLKSYYLPVAYSLIFIVGVAGNITSIGIYLTKLRPWKSSSIIMVNLAVADFLYVLTLPFLVYYYSTWEMWPLCKFMCRFVRFGFHFNLYGSILLLTCLAVFRYLVVIKPLSAAQIQQKRWGILACSAVWISSATEITPMLNMISVDNNSKCLDFMLEVIRCVIWELQWVPSSSIISIQLNFINIAPNHSKQSPQGALCCKTIQ</sequence>
<keyword evidence="7" id="KW-0675">Receptor</keyword>
<comment type="subcellular location">
    <subcellularLocation>
        <location evidence="1">Cell membrane</location>
        <topology evidence="1">Multi-pass membrane protein</topology>
    </subcellularLocation>
</comment>
<evidence type="ECO:0000256" key="4">
    <source>
        <dbReference type="ARBA" id="ARBA00022989"/>
    </source>
</evidence>
<dbReference type="PANTHER" id="PTHR24231:SF15">
    <property type="entry name" value="2-OXOGLUTARATE RECEPTOR 1"/>
    <property type="match status" value="1"/>
</dbReference>
<feature type="domain" description="G-protein coupled receptors family 1 profile" evidence="10">
    <location>
        <begin position="43"/>
        <end position="225"/>
    </location>
</feature>
<feature type="transmembrane region" description="Helical" evidence="9">
    <location>
        <begin position="106"/>
        <end position="127"/>
    </location>
</feature>
<dbReference type="PROSITE" id="PS50262">
    <property type="entry name" value="G_PROTEIN_RECEP_F1_2"/>
    <property type="match status" value="1"/>
</dbReference>
<dbReference type="InterPro" id="IPR017452">
    <property type="entry name" value="GPCR_Rhodpsn_7TM"/>
</dbReference>
<dbReference type="Gene3D" id="1.20.1070.10">
    <property type="entry name" value="Rhodopsin 7-helix transmembrane proteins"/>
    <property type="match status" value="1"/>
</dbReference>
<evidence type="ECO:0000313" key="12">
    <source>
        <dbReference type="Proteomes" id="UP000261340"/>
    </source>
</evidence>
<dbReference type="PRINTS" id="PR01157">
    <property type="entry name" value="P2YPURNOCPTR"/>
</dbReference>
<feature type="transmembrane region" description="Helical" evidence="9">
    <location>
        <begin position="64"/>
        <end position="86"/>
    </location>
</feature>
<dbReference type="GeneTree" id="ENSGT01030000234621"/>
<dbReference type="OMA" id="CSAVWIS"/>
<keyword evidence="6 9" id="KW-0472">Membrane</keyword>
<keyword evidence="3 9" id="KW-0812">Transmembrane</keyword>
<name>A0A3Q0STV8_AMPCI</name>
<feature type="transmembrane region" description="Helical" evidence="9">
    <location>
        <begin position="27"/>
        <end position="52"/>
    </location>
</feature>
<evidence type="ECO:0000256" key="2">
    <source>
        <dbReference type="ARBA" id="ARBA00022475"/>
    </source>
</evidence>
<organism evidence="11 12">
    <name type="scientific">Amphilophus citrinellus</name>
    <name type="common">Midas cichlid</name>
    <name type="synonym">Cichlasoma citrinellum</name>
    <dbReference type="NCBI Taxonomy" id="61819"/>
    <lineage>
        <taxon>Eukaryota</taxon>
        <taxon>Metazoa</taxon>
        <taxon>Chordata</taxon>
        <taxon>Craniata</taxon>
        <taxon>Vertebrata</taxon>
        <taxon>Euteleostomi</taxon>
        <taxon>Actinopterygii</taxon>
        <taxon>Neopterygii</taxon>
        <taxon>Teleostei</taxon>
        <taxon>Neoteleostei</taxon>
        <taxon>Acanthomorphata</taxon>
        <taxon>Ovalentaria</taxon>
        <taxon>Cichlomorphae</taxon>
        <taxon>Cichliformes</taxon>
        <taxon>Cichlidae</taxon>
        <taxon>New World cichlids</taxon>
        <taxon>Cichlasomatinae</taxon>
        <taxon>Heroini</taxon>
        <taxon>Amphilophus</taxon>
    </lineage>
</organism>
<evidence type="ECO:0000256" key="6">
    <source>
        <dbReference type="ARBA" id="ARBA00023136"/>
    </source>
</evidence>
<reference evidence="11" key="1">
    <citation type="submission" date="2025-08" db="UniProtKB">
        <authorList>
            <consortium name="Ensembl"/>
        </authorList>
    </citation>
    <scope>IDENTIFICATION</scope>
</reference>
<keyword evidence="8" id="KW-0807">Transducer</keyword>
<evidence type="ECO:0000256" key="7">
    <source>
        <dbReference type="ARBA" id="ARBA00023170"/>
    </source>
</evidence>
<keyword evidence="4 9" id="KW-1133">Transmembrane helix</keyword>
<keyword evidence="2" id="KW-1003">Cell membrane</keyword>
<dbReference type="Proteomes" id="UP000261340">
    <property type="component" value="Unplaced"/>
</dbReference>
<keyword evidence="5" id="KW-0297">G-protein coupled receptor</keyword>
<dbReference type="Ensembl" id="ENSACIT00000025737.1">
    <property type="protein sequence ID" value="ENSACIP00000025083.1"/>
    <property type="gene ID" value="ENSACIG00000019433.1"/>
</dbReference>
<dbReference type="SUPFAM" id="SSF81321">
    <property type="entry name" value="Family A G protein-coupled receptor-like"/>
    <property type="match status" value="1"/>
</dbReference>
<evidence type="ECO:0000256" key="8">
    <source>
        <dbReference type="ARBA" id="ARBA00023224"/>
    </source>
</evidence>
<dbReference type="AlphaFoldDB" id="A0A3Q0STV8"/>
<evidence type="ECO:0000313" key="11">
    <source>
        <dbReference type="Ensembl" id="ENSACIP00000025083.1"/>
    </source>
</evidence>
<reference evidence="11" key="2">
    <citation type="submission" date="2025-09" db="UniProtKB">
        <authorList>
            <consortium name="Ensembl"/>
        </authorList>
    </citation>
    <scope>IDENTIFICATION</scope>
</reference>
<keyword evidence="12" id="KW-1185">Reference proteome</keyword>
<dbReference type="InterPro" id="IPR000276">
    <property type="entry name" value="GPCR_Rhodpsn"/>
</dbReference>
<evidence type="ECO:0000259" key="10">
    <source>
        <dbReference type="PROSITE" id="PS50262"/>
    </source>
</evidence>
<dbReference type="GO" id="GO:0004930">
    <property type="term" value="F:G protein-coupled receptor activity"/>
    <property type="evidence" value="ECO:0007669"/>
    <property type="project" value="UniProtKB-KW"/>
</dbReference>
<dbReference type="Pfam" id="PF00001">
    <property type="entry name" value="7tm_1"/>
    <property type="match status" value="1"/>
</dbReference>
<dbReference type="STRING" id="61819.ENSACIP00000025083"/>
<evidence type="ECO:0000256" key="9">
    <source>
        <dbReference type="SAM" id="Phobius"/>
    </source>
</evidence>
<accession>A0A3Q0STV8</accession>
<evidence type="ECO:0000256" key="3">
    <source>
        <dbReference type="ARBA" id="ARBA00022692"/>
    </source>
</evidence>
<evidence type="ECO:0000256" key="5">
    <source>
        <dbReference type="ARBA" id="ARBA00023040"/>
    </source>
</evidence>